<feature type="compositionally biased region" description="Polar residues" evidence="1">
    <location>
        <begin position="30"/>
        <end position="43"/>
    </location>
</feature>
<accession>A0A4Z2H211</accession>
<dbReference type="EMBL" id="SRLO01000358">
    <property type="protein sequence ID" value="TNN59335.1"/>
    <property type="molecule type" value="Genomic_DNA"/>
</dbReference>
<proteinExistence type="predicted"/>
<organism evidence="2 3">
    <name type="scientific">Liparis tanakae</name>
    <name type="common">Tanaka's snailfish</name>
    <dbReference type="NCBI Taxonomy" id="230148"/>
    <lineage>
        <taxon>Eukaryota</taxon>
        <taxon>Metazoa</taxon>
        <taxon>Chordata</taxon>
        <taxon>Craniata</taxon>
        <taxon>Vertebrata</taxon>
        <taxon>Euteleostomi</taxon>
        <taxon>Actinopterygii</taxon>
        <taxon>Neopterygii</taxon>
        <taxon>Teleostei</taxon>
        <taxon>Neoteleostei</taxon>
        <taxon>Acanthomorphata</taxon>
        <taxon>Eupercaria</taxon>
        <taxon>Perciformes</taxon>
        <taxon>Cottioidei</taxon>
        <taxon>Cottales</taxon>
        <taxon>Liparidae</taxon>
        <taxon>Liparis</taxon>
    </lineage>
</organism>
<evidence type="ECO:0000313" key="2">
    <source>
        <dbReference type="EMBL" id="TNN59335.1"/>
    </source>
</evidence>
<comment type="caution">
    <text evidence="2">The sequence shown here is derived from an EMBL/GenBank/DDBJ whole genome shotgun (WGS) entry which is preliminary data.</text>
</comment>
<reference evidence="2 3" key="1">
    <citation type="submission" date="2019-03" db="EMBL/GenBank/DDBJ databases">
        <title>First draft genome of Liparis tanakae, snailfish: a comprehensive survey of snailfish specific genes.</title>
        <authorList>
            <person name="Kim W."/>
            <person name="Song I."/>
            <person name="Jeong J.-H."/>
            <person name="Kim D."/>
            <person name="Kim S."/>
            <person name="Ryu S."/>
            <person name="Song J.Y."/>
            <person name="Lee S.K."/>
        </authorList>
    </citation>
    <scope>NUCLEOTIDE SEQUENCE [LARGE SCALE GENOMIC DNA]</scope>
    <source>
        <tissue evidence="2">Muscle</tissue>
    </source>
</reference>
<dbReference type="Proteomes" id="UP000314294">
    <property type="component" value="Unassembled WGS sequence"/>
</dbReference>
<gene>
    <name evidence="2" type="ORF">EYF80_030438</name>
</gene>
<protein>
    <submittedName>
        <fullName evidence="2">Uncharacterized protein</fullName>
    </submittedName>
</protein>
<evidence type="ECO:0000313" key="3">
    <source>
        <dbReference type="Proteomes" id="UP000314294"/>
    </source>
</evidence>
<feature type="compositionally biased region" description="Basic and acidic residues" evidence="1">
    <location>
        <begin position="48"/>
        <end position="59"/>
    </location>
</feature>
<dbReference type="AlphaFoldDB" id="A0A4Z2H211"/>
<evidence type="ECO:0000256" key="1">
    <source>
        <dbReference type="SAM" id="MobiDB-lite"/>
    </source>
</evidence>
<sequence length="108" mass="12297">MERALGLGGYGPRLRRVFIFTEALISSRLSQAQHSGTLATIRTGTRRKLPEPDAEPERHRERRPPLGPRADRNQGFFLSRYSTPRPPGGIFCCRRSEVRGRGQQPRSR</sequence>
<feature type="region of interest" description="Disordered" evidence="1">
    <location>
        <begin position="30"/>
        <end position="108"/>
    </location>
</feature>
<name>A0A4Z2H211_9TELE</name>
<keyword evidence="3" id="KW-1185">Reference proteome</keyword>